<reference evidence="2 3" key="1">
    <citation type="submission" date="2020-04" db="EMBL/GenBank/DDBJ databases">
        <title>Usitatibacter rugosus gen. nov., sp. nov. and Usitatibacter palustris sp. nov., novel members of Usitatibacteraceae fam. nov. within the order Nitrosomonadales isolated from soil.</title>
        <authorList>
            <person name="Huber K.J."/>
            <person name="Neumann-Schaal M."/>
            <person name="Geppert A."/>
            <person name="Luckner M."/>
            <person name="Wanner G."/>
            <person name="Overmann J."/>
        </authorList>
    </citation>
    <scope>NUCLEOTIDE SEQUENCE [LARGE SCALE GENOMIC DNA]</scope>
    <source>
        <strain evidence="2 3">0125_3</strain>
    </source>
</reference>
<feature type="transmembrane region" description="Helical" evidence="1">
    <location>
        <begin position="7"/>
        <end position="35"/>
    </location>
</feature>
<evidence type="ECO:0000313" key="3">
    <source>
        <dbReference type="Proteomes" id="UP000501534"/>
    </source>
</evidence>
<accession>A0A6M4GQR7</accession>
<keyword evidence="3" id="KW-1185">Reference proteome</keyword>
<name>A0A6M4GQR7_9PROT</name>
<dbReference type="AlphaFoldDB" id="A0A6M4GQR7"/>
<gene>
    <name evidence="2" type="ORF">DSM104443_00740</name>
</gene>
<dbReference type="RefSeq" id="WP_171089606.1">
    <property type="nucleotide sequence ID" value="NZ_CP053069.1"/>
</dbReference>
<dbReference type="Proteomes" id="UP000501534">
    <property type="component" value="Chromosome"/>
</dbReference>
<dbReference type="EMBL" id="CP053069">
    <property type="protein sequence ID" value="QJR09690.1"/>
    <property type="molecule type" value="Genomic_DNA"/>
</dbReference>
<organism evidence="2 3">
    <name type="scientific">Usitatibacter rugosus</name>
    <dbReference type="NCBI Taxonomy" id="2732067"/>
    <lineage>
        <taxon>Bacteria</taxon>
        <taxon>Pseudomonadati</taxon>
        <taxon>Pseudomonadota</taxon>
        <taxon>Betaproteobacteria</taxon>
        <taxon>Nitrosomonadales</taxon>
        <taxon>Usitatibacteraceae</taxon>
        <taxon>Usitatibacter</taxon>
    </lineage>
</organism>
<evidence type="ECO:0000313" key="2">
    <source>
        <dbReference type="EMBL" id="QJR09690.1"/>
    </source>
</evidence>
<evidence type="ECO:0000256" key="1">
    <source>
        <dbReference type="SAM" id="Phobius"/>
    </source>
</evidence>
<feature type="transmembrane region" description="Helical" evidence="1">
    <location>
        <begin position="41"/>
        <end position="64"/>
    </location>
</feature>
<protein>
    <recommendedName>
        <fullName evidence="4">Membrane protein implicated in regulation of membrane protease activity</fullName>
    </recommendedName>
</protein>
<proteinExistence type="predicted"/>
<keyword evidence="1" id="KW-0812">Transmembrane</keyword>
<keyword evidence="1" id="KW-1133">Transmembrane helix</keyword>
<evidence type="ECO:0008006" key="4">
    <source>
        <dbReference type="Google" id="ProtNLM"/>
    </source>
</evidence>
<dbReference type="KEGG" id="uru:DSM104443_00740"/>
<keyword evidence="1" id="KW-0472">Membrane</keyword>
<sequence>MELWLIWLILGFVLVTIELATGTFYLLVLGLGAFAGALATWAGANVLVQAVVAAIVSLLGAWAVHHWHARNRGTPAEAMASNFLDRGQPVVLESWVDERHGLARVKYRGTSWDARLVGPAAQTALGTTLYIEGQEGSLLLAGALPPAAR</sequence>